<evidence type="ECO:0000313" key="2">
    <source>
        <dbReference type="Proteomes" id="UP000326287"/>
    </source>
</evidence>
<evidence type="ECO:0000313" key="1">
    <source>
        <dbReference type="EMBL" id="QFU75627.1"/>
    </source>
</evidence>
<dbReference type="GO" id="GO:0016879">
    <property type="term" value="F:ligase activity, forming carbon-nitrogen bonds"/>
    <property type="evidence" value="ECO:0007669"/>
    <property type="project" value="UniProtKB-ARBA"/>
</dbReference>
<protein>
    <submittedName>
        <fullName evidence="1">Glutamate--cysteine ligase</fullName>
    </submittedName>
</protein>
<reference evidence="1 2" key="1">
    <citation type="submission" date="2019-02" db="EMBL/GenBank/DDBJ databases">
        <authorList>
            <person name="Li S.-H."/>
        </authorList>
    </citation>
    <scope>NUCLEOTIDE SEQUENCE [LARGE SCALE GENOMIC DNA]</scope>
    <source>
        <strain evidence="1 2">IMCC14385</strain>
    </source>
</reference>
<organism evidence="1 2">
    <name type="scientific">Halioglobus maricola</name>
    <dbReference type="NCBI Taxonomy" id="2601894"/>
    <lineage>
        <taxon>Bacteria</taxon>
        <taxon>Pseudomonadati</taxon>
        <taxon>Pseudomonadota</taxon>
        <taxon>Gammaproteobacteria</taxon>
        <taxon>Cellvibrionales</taxon>
        <taxon>Halieaceae</taxon>
        <taxon>Halioglobus</taxon>
    </lineage>
</organism>
<dbReference type="InterPro" id="IPR014746">
    <property type="entry name" value="Gln_synth/guanido_kin_cat_dom"/>
</dbReference>
<dbReference type="PANTHER" id="PTHR36510:SF3">
    <property type="entry name" value="CONSERVED PROTEIN"/>
    <property type="match status" value="1"/>
</dbReference>
<keyword evidence="2" id="KW-1185">Reference proteome</keyword>
<dbReference type="PIRSF" id="PIRSF012666">
    <property type="entry name" value="UCP012666"/>
    <property type="match status" value="1"/>
</dbReference>
<dbReference type="Pfam" id="PF04107">
    <property type="entry name" value="GCS2"/>
    <property type="match status" value="1"/>
</dbReference>
<dbReference type="InterPro" id="IPR050141">
    <property type="entry name" value="GCL_type2/YbdK_subfam"/>
</dbReference>
<dbReference type="InterPro" id="IPR006336">
    <property type="entry name" value="GCS2"/>
</dbReference>
<name>A0A5P9NIH4_9GAMM</name>
<dbReference type="RefSeq" id="WP_152661734.1">
    <property type="nucleotide sequence ID" value="NZ_CP036422.1"/>
</dbReference>
<gene>
    <name evidence="1" type="ORF">EY643_08170</name>
</gene>
<accession>A0A5P9NIH4</accession>
<dbReference type="Proteomes" id="UP000326287">
    <property type="component" value="Chromosome"/>
</dbReference>
<dbReference type="PANTHER" id="PTHR36510">
    <property type="entry name" value="GLUTAMATE--CYSTEINE LIGASE 2-RELATED"/>
    <property type="match status" value="1"/>
</dbReference>
<dbReference type="EMBL" id="CP036422">
    <property type="protein sequence ID" value="QFU75627.1"/>
    <property type="molecule type" value="Genomic_DNA"/>
</dbReference>
<dbReference type="InterPro" id="IPR016602">
    <property type="entry name" value="UCP012666"/>
</dbReference>
<proteinExistence type="predicted"/>
<dbReference type="OrthoDB" id="240589at2"/>
<dbReference type="Gene3D" id="3.30.590.20">
    <property type="match status" value="1"/>
</dbReference>
<dbReference type="KEGG" id="halc:EY643_08170"/>
<dbReference type="AlphaFoldDB" id="A0A5P9NIH4"/>
<dbReference type="SUPFAM" id="SSF55931">
    <property type="entry name" value="Glutamine synthetase/guanido kinase"/>
    <property type="match status" value="1"/>
</dbReference>
<keyword evidence="1" id="KW-0436">Ligase</keyword>
<sequence length="494" mass="54683">MGIEIDRVDFSDGDFSRFSACLEENLAALGQLLARPEFGHGPGSLGAELEVYIVDSQGRPLHANQEILAAAGDPTLTLELNRYNLEFNLPPFGLDQGPFHATEQAIRESLARLSISAAEFGGRIVPIGILPTLQETDFGHHCITDRRRYHALVKQLIHRRGENFRIDINGAEPLKMEMGDITLEGANTSFQVHYRVAPEDYAETFNAIQLLTPLALALAGNSPGLFGHSLWCETRIPLFKQSIDTRHLDPYGWNEPARVNFGQGWARGGAEELFREVVRIYPPLLPCCGASSAAEEMAAGEVPGLGELRLHQSTVWLWNRPIYDDADGGHLRIEMRALPAGPTAVDMVANAAFLIGAAEGVRPQLERLLPAIPFRIAEYNFYRSAQHGLDAKLLWPELDQHGFREQGIAGIIARYIPLAKEGLRAIGIGADEVHYYMGVIERRLQTRQTGAQWQTRKLAQLQAQGMPQAQALHAMLESFMTHSADNLPIADWPL</sequence>